<sequence>MNRLLLVFLTLAAVLALAPEGLAVPANGPRHYNKQALRNRRAEDVYGRSLNARHVGKVKRQTCRVPPSSSSDSLIASATQPVSSSSAEPSHSALVGTDAGLSAPLLNPLPTSTSEAPQDPTSAPITSSEEPAPTTTEEPAPTTSEEPAPTTTEAVSTTAAEPATTQSSSSTDTSSSDIDKYLSDHNTVRAQHGAAALTWNNTLAAAAQSWANGCVFKHSGGSLGPYGENLAAGTGDGYGIDQAIQSWTNEVSSYDPNNPQPSHFTQVVWKATTQLGCAVQNCNGIFPSEYGVAHYYVCEYYPQGNVLGEFPQNVQA</sequence>
<evidence type="ECO:0000313" key="5">
    <source>
        <dbReference type="Proteomes" id="UP000015241"/>
    </source>
</evidence>
<dbReference type="HOGENOM" id="CLU_035730_3_3_1"/>
<dbReference type="EMBL" id="KE504127">
    <property type="protein sequence ID" value="EPT04257.1"/>
    <property type="molecule type" value="Genomic_DNA"/>
</dbReference>
<evidence type="ECO:0000256" key="2">
    <source>
        <dbReference type="SAM" id="SignalP"/>
    </source>
</evidence>
<dbReference type="Gene3D" id="3.40.33.10">
    <property type="entry name" value="CAP"/>
    <property type="match status" value="1"/>
</dbReference>
<keyword evidence="5" id="KW-1185">Reference proteome</keyword>
<dbReference type="OrthoDB" id="337038at2759"/>
<evidence type="ECO:0000259" key="3">
    <source>
        <dbReference type="SMART" id="SM00198"/>
    </source>
</evidence>
<name>S8EGN6_FOMSC</name>
<dbReference type="PANTHER" id="PTHR10334">
    <property type="entry name" value="CYSTEINE-RICH SECRETORY PROTEIN-RELATED"/>
    <property type="match status" value="1"/>
</dbReference>
<dbReference type="InterPro" id="IPR035940">
    <property type="entry name" value="CAP_sf"/>
</dbReference>
<keyword evidence="2" id="KW-0732">Signal</keyword>
<dbReference type="AlphaFoldDB" id="S8EGN6"/>
<organism evidence="4 5">
    <name type="scientific">Fomitopsis schrenkii</name>
    <name type="common">Brown rot fungus</name>
    <dbReference type="NCBI Taxonomy" id="2126942"/>
    <lineage>
        <taxon>Eukaryota</taxon>
        <taxon>Fungi</taxon>
        <taxon>Dikarya</taxon>
        <taxon>Basidiomycota</taxon>
        <taxon>Agaricomycotina</taxon>
        <taxon>Agaricomycetes</taxon>
        <taxon>Polyporales</taxon>
        <taxon>Fomitopsis</taxon>
    </lineage>
</organism>
<dbReference type="PRINTS" id="PR00837">
    <property type="entry name" value="V5TPXLIKE"/>
</dbReference>
<dbReference type="eggNOG" id="KOG3017">
    <property type="taxonomic scope" value="Eukaryota"/>
</dbReference>
<dbReference type="Proteomes" id="UP000015241">
    <property type="component" value="Unassembled WGS sequence"/>
</dbReference>
<dbReference type="Pfam" id="PF00188">
    <property type="entry name" value="CAP"/>
    <property type="match status" value="1"/>
</dbReference>
<feature type="region of interest" description="Disordered" evidence="1">
    <location>
        <begin position="56"/>
        <end position="178"/>
    </location>
</feature>
<feature type="signal peptide" evidence="2">
    <location>
        <begin position="1"/>
        <end position="23"/>
    </location>
</feature>
<accession>S8EGN6</accession>
<reference evidence="4 5" key="1">
    <citation type="journal article" date="2012" name="Science">
        <title>The Paleozoic origin of enzymatic lignin decomposition reconstructed from 31 fungal genomes.</title>
        <authorList>
            <person name="Floudas D."/>
            <person name="Binder M."/>
            <person name="Riley R."/>
            <person name="Barry K."/>
            <person name="Blanchette R.A."/>
            <person name="Henrissat B."/>
            <person name="Martinez A.T."/>
            <person name="Otillar R."/>
            <person name="Spatafora J.W."/>
            <person name="Yadav J.S."/>
            <person name="Aerts A."/>
            <person name="Benoit I."/>
            <person name="Boyd A."/>
            <person name="Carlson A."/>
            <person name="Copeland A."/>
            <person name="Coutinho P.M."/>
            <person name="de Vries R.P."/>
            <person name="Ferreira P."/>
            <person name="Findley K."/>
            <person name="Foster B."/>
            <person name="Gaskell J."/>
            <person name="Glotzer D."/>
            <person name="Gorecki P."/>
            <person name="Heitman J."/>
            <person name="Hesse C."/>
            <person name="Hori C."/>
            <person name="Igarashi K."/>
            <person name="Jurgens J.A."/>
            <person name="Kallen N."/>
            <person name="Kersten P."/>
            <person name="Kohler A."/>
            <person name="Kuees U."/>
            <person name="Kumar T.K.A."/>
            <person name="Kuo A."/>
            <person name="LaButti K."/>
            <person name="Larrondo L.F."/>
            <person name="Lindquist E."/>
            <person name="Ling A."/>
            <person name="Lombard V."/>
            <person name="Lucas S."/>
            <person name="Lundell T."/>
            <person name="Martin R."/>
            <person name="McLaughlin D.J."/>
            <person name="Morgenstern I."/>
            <person name="Morin E."/>
            <person name="Murat C."/>
            <person name="Nagy L.G."/>
            <person name="Nolan M."/>
            <person name="Ohm R.A."/>
            <person name="Patyshakuliyeva A."/>
            <person name="Rokas A."/>
            <person name="Ruiz-Duenas F.J."/>
            <person name="Sabat G."/>
            <person name="Salamov A."/>
            <person name="Samejima M."/>
            <person name="Schmutz J."/>
            <person name="Slot J.C."/>
            <person name="St John F."/>
            <person name="Stenlid J."/>
            <person name="Sun H."/>
            <person name="Sun S."/>
            <person name="Syed K."/>
            <person name="Tsang A."/>
            <person name="Wiebenga A."/>
            <person name="Young D."/>
            <person name="Pisabarro A."/>
            <person name="Eastwood D.C."/>
            <person name="Martin F."/>
            <person name="Cullen D."/>
            <person name="Grigoriev I.V."/>
            <person name="Hibbett D.S."/>
        </authorList>
    </citation>
    <scope>NUCLEOTIDE SEQUENCE</scope>
    <source>
        <strain evidence="5">FP-58527</strain>
    </source>
</reference>
<evidence type="ECO:0000313" key="4">
    <source>
        <dbReference type="EMBL" id="EPT04257.1"/>
    </source>
</evidence>
<feature type="chain" id="PRO_5004563014" description="SCP domain-containing protein" evidence="2">
    <location>
        <begin position="24"/>
        <end position="316"/>
    </location>
</feature>
<feature type="domain" description="SCP" evidence="3">
    <location>
        <begin position="176"/>
        <end position="308"/>
    </location>
</feature>
<dbReference type="SUPFAM" id="SSF55797">
    <property type="entry name" value="PR-1-like"/>
    <property type="match status" value="1"/>
</dbReference>
<evidence type="ECO:0000256" key="1">
    <source>
        <dbReference type="SAM" id="MobiDB-lite"/>
    </source>
</evidence>
<feature type="compositionally biased region" description="Polar residues" evidence="1">
    <location>
        <begin position="109"/>
        <end position="125"/>
    </location>
</feature>
<feature type="compositionally biased region" description="Low complexity" evidence="1">
    <location>
        <begin position="126"/>
        <end position="176"/>
    </location>
</feature>
<dbReference type="STRING" id="743788.S8EGN6"/>
<feature type="compositionally biased region" description="Low complexity" evidence="1">
    <location>
        <begin position="83"/>
        <end position="92"/>
    </location>
</feature>
<dbReference type="InterPro" id="IPR001283">
    <property type="entry name" value="CRISP-related"/>
</dbReference>
<dbReference type="InterPro" id="IPR014044">
    <property type="entry name" value="CAP_dom"/>
</dbReference>
<protein>
    <recommendedName>
        <fullName evidence="3">SCP domain-containing protein</fullName>
    </recommendedName>
</protein>
<dbReference type="InParanoid" id="S8EGN6"/>
<dbReference type="SMART" id="SM00198">
    <property type="entry name" value="SCP"/>
    <property type="match status" value="1"/>
</dbReference>
<gene>
    <name evidence="4" type="ORF">FOMPIDRAFT_1021941</name>
</gene>
<proteinExistence type="predicted"/>